<proteinExistence type="predicted"/>
<evidence type="ECO:0000313" key="2">
    <source>
        <dbReference type="Proteomes" id="UP000466966"/>
    </source>
</evidence>
<name>A0A844YXP8_9SPHN</name>
<dbReference type="EMBL" id="WTYV01000004">
    <property type="protein sequence ID" value="MXO72339.1"/>
    <property type="molecule type" value="Genomic_DNA"/>
</dbReference>
<accession>A0A844YXP8</accession>
<dbReference type="RefSeq" id="WP_160772249.1">
    <property type="nucleotide sequence ID" value="NZ_WTYV01000004.1"/>
</dbReference>
<reference evidence="1 2" key="1">
    <citation type="submission" date="2019-12" db="EMBL/GenBank/DDBJ databases">
        <title>Genomic-based taxomic classification of the family Erythrobacteraceae.</title>
        <authorList>
            <person name="Xu L."/>
        </authorList>
    </citation>
    <scope>NUCLEOTIDE SEQUENCE [LARGE SCALE GENOMIC DNA]</scope>
    <source>
        <strain evidence="1 2">M0322</strain>
    </source>
</reference>
<gene>
    <name evidence="1" type="ORF">GRI99_11940</name>
</gene>
<dbReference type="AlphaFoldDB" id="A0A844YXP8"/>
<dbReference type="OrthoDB" id="5402191at2"/>
<keyword evidence="2" id="KW-1185">Reference proteome</keyword>
<dbReference type="Proteomes" id="UP000466966">
    <property type="component" value="Unassembled WGS sequence"/>
</dbReference>
<evidence type="ECO:0008006" key="3">
    <source>
        <dbReference type="Google" id="ProtNLM"/>
    </source>
</evidence>
<protein>
    <recommendedName>
        <fullName evidence="3">Lipoprotein</fullName>
    </recommendedName>
</protein>
<organism evidence="1 2">
    <name type="scientific">Alteraurantiacibacter buctensis</name>
    <dbReference type="NCBI Taxonomy" id="1503981"/>
    <lineage>
        <taxon>Bacteria</taxon>
        <taxon>Pseudomonadati</taxon>
        <taxon>Pseudomonadota</taxon>
        <taxon>Alphaproteobacteria</taxon>
        <taxon>Sphingomonadales</taxon>
        <taxon>Erythrobacteraceae</taxon>
        <taxon>Alteraurantiacibacter</taxon>
    </lineage>
</organism>
<evidence type="ECO:0000313" key="1">
    <source>
        <dbReference type="EMBL" id="MXO72339.1"/>
    </source>
</evidence>
<comment type="caution">
    <text evidence="1">The sequence shown here is derived from an EMBL/GenBank/DDBJ whole genome shotgun (WGS) entry which is preliminary data.</text>
</comment>
<sequence length="124" mass="12408">MADSRPLIAALLAGLAAACSGGEGAPVPEGSNVACAVAGAADFVDECVVEQVHEGGGDVFVIHHTDGGFRRLVVLPSGGLIAADGADQAVVSEEQGLLAVTLGQDRYRIPRALLAGEGQDTDGE</sequence>
<dbReference type="PROSITE" id="PS51257">
    <property type="entry name" value="PROKAR_LIPOPROTEIN"/>
    <property type="match status" value="1"/>
</dbReference>